<dbReference type="PANTHER" id="PTHR22930">
    <property type="match status" value="1"/>
</dbReference>
<keyword evidence="8" id="KW-0472">Membrane</keyword>
<evidence type="ECO:0000256" key="7">
    <source>
        <dbReference type="ARBA" id="ARBA00023242"/>
    </source>
</evidence>
<evidence type="ECO:0000256" key="2">
    <source>
        <dbReference type="ARBA" id="ARBA00004123"/>
    </source>
</evidence>
<comment type="cofactor">
    <cofactor evidence="1">
        <name>a divalent metal cation</name>
        <dbReference type="ChEBI" id="CHEBI:60240"/>
    </cofactor>
</comment>
<keyword evidence="4" id="KW-0540">Nuclease</keyword>
<dbReference type="STRING" id="4096.A0A1U7Y527"/>
<protein>
    <submittedName>
        <fullName evidence="12">Uncharacterized protein LOC104244499</fullName>
    </submittedName>
</protein>
<evidence type="ECO:0000313" key="12">
    <source>
        <dbReference type="RefSeq" id="XP_009798238.1"/>
    </source>
</evidence>
<dbReference type="Pfam" id="PF13359">
    <property type="entry name" value="DDE_Tnp_4"/>
    <property type="match status" value="1"/>
</dbReference>
<dbReference type="GO" id="GO:0046872">
    <property type="term" value="F:metal ion binding"/>
    <property type="evidence" value="ECO:0007669"/>
    <property type="project" value="UniProtKB-KW"/>
</dbReference>
<reference evidence="12" key="2">
    <citation type="submission" date="2025-08" db="UniProtKB">
        <authorList>
            <consortium name="RefSeq"/>
        </authorList>
    </citation>
    <scope>IDENTIFICATION</scope>
    <source>
        <tissue evidence="12">Leaf</tissue>
    </source>
</reference>
<keyword evidence="11" id="KW-1185">Reference proteome</keyword>
<evidence type="ECO:0000313" key="11">
    <source>
        <dbReference type="Proteomes" id="UP000189701"/>
    </source>
</evidence>
<evidence type="ECO:0000256" key="5">
    <source>
        <dbReference type="ARBA" id="ARBA00022723"/>
    </source>
</evidence>
<proteinExistence type="inferred from homology"/>
<reference evidence="11" key="1">
    <citation type="journal article" date="2013" name="Genome Biol.">
        <title>Reference genomes and transcriptomes of Nicotiana sylvestris and Nicotiana tomentosiformis.</title>
        <authorList>
            <person name="Sierro N."/>
            <person name="Battey J.N."/>
            <person name="Ouadi S."/>
            <person name="Bovet L."/>
            <person name="Goepfert S."/>
            <person name="Bakaher N."/>
            <person name="Peitsch M.C."/>
            <person name="Ivanov N.V."/>
        </authorList>
    </citation>
    <scope>NUCLEOTIDE SEQUENCE [LARGE SCALE GENOMIC DNA]</scope>
</reference>
<evidence type="ECO:0000256" key="8">
    <source>
        <dbReference type="SAM" id="Phobius"/>
    </source>
</evidence>
<feature type="domain" description="DUF8040" evidence="10">
    <location>
        <begin position="67"/>
        <end position="145"/>
    </location>
</feature>
<dbReference type="Pfam" id="PF26138">
    <property type="entry name" value="DUF8040"/>
    <property type="match status" value="1"/>
</dbReference>
<dbReference type="AlphaFoldDB" id="A0A1U7Y527"/>
<dbReference type="InterPro" id="IPR058353">
    <property type="entry name" value="DUF8040"/>
</dbReference>
<dbReference type="GO" id="GO:0005634">
    <property type="term" value="C:nucleus"/>
    <property type="evidence" value="ECO:0007669"/>
    <property type="project" value="UniProtKB-SubCell"/>
</dbReference>
<dbReference type="GO" id="GO:0016787">
    <property type="term" value="F:hydrolase activity"/>
    <property type="evidence" value="ECO:0007669"/>
    <property type="project" value="UniProtKB-KW"/>
</dbReference>
<keyword evidence="8" id="KW-1133">Transmembrane helix</keyword>
<evidence type="ECO:0000256" key="4">
    <source>
        <dbReference type="ARBA" id="ARBA00022722"/>
    </source>
</evidence>
<gene>
    <name evidence="12" type="primary">LOC104244499</name>
</gene>
<dbReference type="RefSeq" id="XP_009798238.1">
    <property type="nucleotide sequence ID" value="XM_009799936.1"/>
</dbReference>
<evidence type="ECO:0000256" key="1">
    <source>
        <dbReference type="ARBA" id="ARBA00001968"/>
    </source>
</evidence>
<dbReference type="PANTHER" id="PTHR22930:SF268">
    <property type="entry name" value="NUCLEASE HARBI1"/>
    <property type="match status" value="1"/>
</dbReference>
<sequence length="291" mass="33842">MADRNNQNNRQILEQVSSLATYAACLVAIWFWTYVREIENDRRTITHDIRLESEQVRHELLSHLFSTELCRNIIRMTPLAFTDLCEMLVREGDLRPTLQATVEEQVAKTLYLLTHNTTNRELAFIFRRSGESVSRHFHIVLRAILGLYEKFIKQPDGSQVPSKIANNPRFYPYFKDCIGAIDGTHIRVKLAACTFDLKFTYVLAGWEGTASDSRIMKEALNRQDPLKLPEGKYYLVDAGLMLRSGLITPYRGERYHLKEYSRNPPRNPRELFNLRHASLRNAIEQAISYNF</sequence>
<dbReference type="eggNOG" id="KOG4585">
    <property type="taxonomic scope" value="Eukaryota"/>
</dbReference>
<evidence type="ECO:0000256" key="6">
    <source>
        <dbReference type="ARBA" id="ARBA00022801"/>
    </source>
</evidence>
<evidence type="ECO:0000256" key="3">
    <source>
        <dbReference type="ARBA" id="ARBA00006958"/>
    </source>
</evidence>
<name>A0A1U7Y527_NICSY</name>
<dbReference type="Proteomes" id="UP000189701">
    <property type="component" value="Unplaced"/>
</dbReference>
<keyword evidence="5" id="KW-0479">Metal-binding</keyword>
<evidence type="ECO:0000259" key="9">
    <source>
        <dbReference type="Pfam" id="PF13359"/>
    </source>
</evidence>
<comment type="subcellular location">
    <subcellularLocation>
        <location evidence="2">Nucleus</location>
    </subcellularLocation>
</comment>
<dbReference type="GO" id="GO:0004518">
    <property type="term" value="F:nuclease activity"/>
    <property type="evidence" value="ECO:0007669"/>
    <property type="project" value="UniProtKB-KW"/>
</dbReference>
<keyword evidence="6" id="KW-0378">Hydrolase</keyword>
<organism evidence="11 12">
    <name type="scientific">Nicotiana sylvestris</name>
    <name type="common">Wood tobacco</name>
    <name type="synonym">South American tobacco</name>
    <dbReference type="NCBI Taxonomy" id="4096"/>
    <lineage>
        <taxon>Eukaryota</taxon>
        <taxon>Viridiplantae</taxon>
        <taxon>Streptophyta</taxon>
        <taxon>Embryophyta</taxon>
        <taxon>Tracheophyta</taxon>
        <taxon>Spermatophyta</taxon>
        <taxon>Magnoliopsida</taxon>
        <taxon>eudicotyledons</taxon>
        <taxon>Gunneridae</taxon>
        <taxon>Pentapetalae</taxon>
        <taxon>asterids</taxon>
        <taxon>lamiids</taxon>
        <taxon>Solanales</taxon>
        <taxon>Solanaceae</taxon>
        <taxon>Nicotianoideae</taxon>
        <taxon>Nicotianeae</taxon>
        <taxon>Nicotiana</taxon>
    </lineage>
</organism>
<dbReference type="InterPro" id="IPR045249">
    <property type="entry name" value="HARBI1-like"/>
</dbReference>
<feature type="transmembrane region" description="Helical" evidence="8">
    <location>
        <begin position="12"/>
        <end position="35"/>
    </location>
</feature>
<keyword evidence="7" id="KW-0539">Nucleus</keyword>
<comment type="similarity">
    <text evidence="3">Belongs to the HARBI1 family.</text>
</comment>
<keyword evidence="8" id="KW-0812">Transmembrane</keyword>
<accession>A0A1U7Y527</accession>
<evidence type="ECO:0000259" key="10">
    <source>
        <dbReference type="Pfam" id="PF26138"/>
    </source>
</evidence>
<dbReference type="InterPro" id="IPR027806">
    <property type="entry name" value="HARBI1_dom"/>
</dbReference>
<feature type="domain" description="DDE Tnp4" evidence="9">
    <location>
        <begin position="190"/>
        <end position="287"/>
    </location>
</feature>